<gene>
    <name evidence="1" type="ORF">PVAP13_7KG257000</name>
</gene>
<dbReference type="Proteomes" id="UP000823388">
    <property type="component" value="Chromosome 7K"/>
</dbReference>
<proteinExistence type="predicted"/>
<evidence type="ECO:0000313" key="1">
    <source>
        <dbReference type="EMBL" id="KAG2573500.1"/>
    </source>
</evidence>
<dbReference type="PANTHER" id="PTHR31343:SF37">
    <property type="entry name" value="OSJNBA0038O10.24-LIKE PROTEIN"/>
    <property type="match status" value="1"/>
</dbReference>
<dbReference type="PANTHER" id="PTHR31343">
    <property type="entry name" value="T15D22.8"/>
    <property type="match status" value="1"/>
</dbReference>
<dbReference type="AlphaFoldDB" id="A0A8T0QHB1"/>
<dbReference type="EMBL" id="CM029049">
    <property type="protein sequence ID" value="KAG2573500.1"/>
    <property type="molecule type" value="Genomic_DNA"/>
</dbReference>
<reference evidence="1" key="1">
    <citation type="submission" date="2020-05" db="EMBL/GenBank/DDBJ databases">
        <title>WGS assembly of Panicum virgatum.</title>
        <authorList>
            <person name="Lovell J.T."/>
            <person name="Jenkins J."/>
            <person name="Shu S."/>
            <person name="Juenger T.E."/>
            <person name="Schmutz J."/>
        </authorList>
    </citation>
    <scope>NUCLEOTIDE SEQUENCE</scope>
    <source>
        <strain evidence="1">AP13</strain>
    </source>
</reference>
<sequence>MASSSGSIQEEASATFDDIVGTHSNLRCFLDSVTPIVKAHRVLMAPYYLPQPNHYNGNIGYGVKYFYLGDLWNSFYKWSACGVGTSVRIAPGDTIEQYFVPYLSAMELYTNETNVPSSNSMVYDTRFNAYNQHGAIDWSHGYQTPPNMSKVGVESKGELVFKYFEPDSPYERVPFVDKVYELYTKWPVITSLNSLELSPSSWMSVYWYPISHVPAKNRKDLATCFLTYHNLSTSEGNVSLGSVHDSNHVALAPFGLATYRLDPKVWVNPNSDDQKHIASLYNAARSWLKKLGVHHNDFNHFSYVCPST</sequence>
<dbReference type="InterPro" id="IPR008507">
    <property type="entry name" value="DUF789"/>
</dbReference>
<evidence type="ECO:0000313" key="2">
    <source>
        <dbReference type="Proteomes" id="UP000823388"/>
    </source>
</evidence>
<dbReference type="Pfam" id="PF05623">
    <property type="entry name" value="DUF789"/>
    <property type="match status" value="1"/>
</dbReference>
<accession>A0A8T0QHB1</accession>
<comment type="caution">
    <text evidence="1">The sequence shown here is derived from an EMBL/GenBank/DDBJ whole genome shotgun (WGS) entry which is preliminary data.</text>
</comment>
<organism evidence="1 2">
    <name type="scientific">Panicum virgatum</name>
    <name type="common">Blackwell switchgrass</name>
    <dbReference type="NCBI Taxonomy" id="38727"/>
    <lineage>
        <taxon>Eukaryota</taxon>
        <taxon>Viridiplantae</taxon>
        <taxon>Streptophyta</taxon>
        <taxon>Embryophyta</taxon>
        <taxon>Tracheophyta</taxon>
        <taxon>Spermatophyta</taxon>
        <taxon>Magnoliopsida</taxon>
        <taxon>Liliopsida</taxon>
        <taxon>Poales</taxon>
        <taxon>Poaceae</taxon>
        <taxon>PACMAD clade</taxon>
        <taxon>Panicoideae</taxon>
        <taxon>Panicodae</taxon>
        <taxon>Paniceae</taxon>
        <taxon>Panicinae</taxon>
        <taxon>Panicum</taxon>
        <taxon>Panicum sect. Hiantes</taxon>
    </lineage>
</organism>
<protein>
    <submittedName>
        <fullName evidence="1">Uncharacterized protein</fullName>
    </submittedName>
</protein>
<keyword evidence="2" id="KW-1185">Reference proteome</keyword>
<name>A0A8T0QHB1_PANVG</name>